<evidence type="ECO:0000313" key="3">
    <source>
        <dbReference type="Proteomes" id="UP000245383"/>
    </source>
</evidence>
<evidence type="ECO:0000313" key="2">
    <source>
        <dbReference type="EMBL" id="PVU94642.1"/>
    </source>
</evidence>
<comment type="caution">
    <text evidence="2">The sequence shown here is derived from an EMBL/GenBank/DDBJ whole genome shotgun (WGS) entry which is preliminary data.</text>
</comment>
<sequence length="311" mass="36253">MKNIYSRTISIIMITYKDPKLVLSNIIKGFTGYDNLFPVYNLLVFLSDKSKAIAIIKKFYDTLDPDTVYTILPVVFSSESALTIKSIKLNTRLSPEDFYFYLVIRFNQLMNRYDIDDLEYNIMFTYRKWYVFADVNDMKIEDVLKKLRAQFQISTQDTINTQSTVDASTQDTQSDSTQDTPSDITQDSSRNNINDLGSNSKAIANINSFDNNLQWTETYSNGYKVKKLEYLPNFGVFDFETFMDNEHTIYAGGWLFQSKIKTYYSTDFIDQLMYDIFEVVPNKTVFYAHNFDEVHNEITEVPRNNTEAINT</sequence>
<proteinExistence type="predicted"/>
<protein>
    <submittedName>
        <fullName evidence="2">Uncharacterized protein</fullName>
    </submittedName>
</protein>
<dbReference type="AlphaFoldDB" id="A0A2T9YQN9"/>
<feature type="compositionally biased region" description="Low complexity" evidence="1">
    <location>
        <begin position="162"/>
        <end position="189"/>
    </location>
</feature>
<gene>
    <name evidence="2" type="ORF">BB561_002392</name>
</gene>
<accession>A0A2T9YQN9</accession>
<reference evidence="2 3" key="1">
    <citation type="journal article" date="2018" name="MBio">
        <title>Comparative Genomics Reveals the Core Gene Toolbox for the Fungus-Insect Symbiosis.</title>
        <authorList>
            <person name="Wang Y."/>
            <person name="Stata M."/>
            <person name="Wang W."/>
            <person name="Stajich J.E."/>
            <person name="White M.M."/>
            <person name="Moncalvo J.M."/>
        </authorList>
    </citation>
    <scope>NUCLEOTIDE SEQUENCE [LARGE SCALE GENOMIC DNA]</scope>
    <source>
        <strain evidence="2 3">SWE-8-4</strain>
    </source>
</reference>
<feature type="region of interest" description="Disordered" evidence="1">
    <location>
        <begin position="162"/>
        <end position="191"/>
    </location>
</feature>
<organism evidence="2 3">
    <name type="scientific">Smittium simulii</name>
    <dbReference type="NCBI Taxonomy" id="133385"/>
    <lineage>
        <taxon>Eukaryota</taxon>
        <taxon>Fungi</taxon>
        <taxon>Fungi incertae sedis</taxon>
        <taxon>Zoopagomycota</taxon>
        <taxon>Kickxellomycotina</taxon>
        <taxon>Harpellomycetes</taxon>
        <taxon>Harpellales</taxon>
        <taxon>Legeriomycetaceae</taxon>
        <taxon>Smittium</taxon>
    </lineage>
</organism>
<dbReference type="EMBL" id="MBFR01000081">
    <property type="protein sequence ID" value="PVU94642.1"/>
    <property type="molecule type" value="Genomic_DNA"/>
</dbReference>
<keyword evidence="3" id="KW-1185">Reference proteome</keyword>
<name>A0A2T9YQN9_9FUNG</name>
<evidence type="ECO:0000256" key="1">
    <source>
        <dbReference type="SAM" id="MobiDB-lite"/>
    </source>
</evidence>
<dbReference type="Proteomes" id="UP000245383">
    <property type="component" value="Unassembled WGS sequence"/>
</dbReference>